<proteinExistence type="predicted"/>
<sequence>NAYMLAASLGKSDEMCDPNGDTFAGINSCARCIDENKQDSNQRLPDELRKITSICAGGLVFTTDTFLMPDGKTSTIIHLVNVSSTSTISWTTEQSASSTSAPAAASSAAASGPQSNAWIAGPVVGGVAGLGIAIFAALWFWRRRSRRTTPAPEDGEHYDKAQLHSDCIPKPVLEAADGAIHEMQGSSPQKVAAEKAANEPPCYELPAGDTKPQSNDPSHTAHGV</sequence>
<evidence type="ECO:0000256" key="2">
    <source>
        <dbReference type="ARBA" id="ARBA00022692"/>
    </source>
</evidence>
<evidence type="ECO:0000256" key="5">
    <source>
        <dbReference type="SAM" id="MobiDB-lite"/>
    </source>
</evidence>
<evidence type="ECO:0000313" key="8">
    <source>
        <dbReference type="Proteomes" id="UP000775872"/>
    </source>
</evidence>
<evidence type="ECO:0000256" key="4">
    <source>
        <dbReference type="ARBA" id="ARBA00023136"/>
    </source>
</evidence>
<feature type="transmembrane region" description="Helical" evidence="6">
    <location>
        <begin position="117"/>
        <end position="141"/>
    </location>
</feature>
<protein>
    <submittedName>
        <fullName evidence="7">Uncharacterized protein</fullName>
    </submittedName>
</protein>
<dbReference type="InterPro" id="IPR051694">
    <property type="entry name" value="Immunoregulatory_rcpt-like"/>
</dbReference>
<dbReference type="GO" id="GO:0071944">
    <property type="term" value="C:cell periphery"/>
    <property type="evidence" value="ECO:0007669"/>
    <property type="project" value="UniProtKB-ARBA"/>
</dbReference>
<dbReference type="PANTHER" id="PTHR15549:SF6">
    <property type="entry name" value="MID2 DOMAIN-CONTAINING PROTEIN"/>
    <property type="match status" value="1"/>
</dbReference>
<dbReference type="Proteomes" id="UP000775872">
    <property type="component" value="Unassembled WGS sequence"/>
</dbReference>
<comment type="caution">
    <text evidence="7">The sequence shown here is derived from an EMBL/GenBank/DDBJ whole genome shotgun (WGS) entry which is preliminary data.</text>
</comment>
<evidence type="ECO:0000256" key="1">
    <source>
        <dbReference type="ARBA" id="ARBA00004167"/>
    </source>
</evidence>
<dbReference type="GO" id="GO:0016020">
    <property type="term" value="C:membrane"/>
    <property type="evidence" value="ECO:0007669"/>
    <property type="project" value="UniProtKB-SubCell"/>
</dbReference>
<feature type="region of interest" description="Disordered" evidence="5">
    <location>
        <begin position="183"/>
        <end position="224"/>
    </location>
</feature>
<organism evidence="7 8">
    <name type="scientific">Clonostachys solani</name>
    <dbReference type="NCBI Taxonomy" id="160281"/>
    <lineage>
        <taxon>Eukaryota</taxon>
        <taxon>Fungi</taxon>
        <taxon>Dikarya</taxon>
        <taxon>Ascomycota</taxon>
        <taxon>Pezizomycotina</taxon>
        <taxon>Sordariomycetes</taxon>
        <taxon>Hypocreomycetidae</taxon>
        <taxon>Hypocreales</taxon>
        <taxon>Bionectriaceae</taxon>
        <taxon>Clonostachys</taxon>
    </lineage>
</organism>
<evidence type="ECO:0000256" key="3">
    <source>
        <dbReference type="ARBA" id="ARBA00022989"/>
    </source>
</evidence>
<keyword evidence="2 6" id="KW-0812">Transmembrane</keyword>
<name>A0A9N9W2T5_9HYPO</name>
<dbReference type="OrthoDB" id="5414836at2759"/>
<keyword evidence="3 6" id="KW-1133">Transmembrane helix</keyword>
<dbReference type="AlphaFoldDB" id="A0A9N9W2T5"/>
<evidence type="ECO:0000256" key="6">
    <source>
        <dbReference type="SAM" id="Phobius"/>
    </source>
</evidence>
<reference evidence="7 8" key="2">
    <citation type="submission" date="2021-10" db="EMBL/GenBank/DDBJ databases">
        <authorList>
            <person name="Piombo E."/>
        </authorList>
    </citation>
    <scope>NUCLEOTIDE SEQUENCE [LARGE SCALE GENOMIC DNA]</scope>
</reference>
<dbReference type="EMBL" id="CABFOC020000003">
    <property type="protein sequence ID" value="CAH0043610.1"/>
    <property type="molecule type" value="Genomic_DNA"/>
</dbReference>
<dbReference type="PANTHER" id="PTHR15549">
    <property type="entry name" value="PAIRED IMMUNOGLOBULIN-LIKE TYPE 2 RECEPTOR"/>
    <property type="match status" value="1"/>
</dbReference>
<accession>A0A9N9W2T5</accession>
<comment type="subcellular location">
    <subcellularLocation>
        <location evidence="1">Membrane</location>
        <topology evidence="1">Single-pass membrane protein</topology>
    </subcellularLocation>
</comment>
<feature type="non-terminal residue" evidence="7">
    <location>
        <position position="1"/>
    </location>
</feature>
<evidence type="ECO:0000313" key="7">
    <source>
        <dbReference type="EMBL" id="CAH0043610.1"/>
    </source>
</evidence>
<gene>
    <name evidence="7" type="ORF">CSOL1703_00009501</name>
</gene>
<reference evidence="8" key="1">
    <citation type="submission" date="2019-06" db="EMBL/GenBank/DDBJ databases">
        <authorList>
            <person name="Broberg M."/>
        </authorList>
    </citation>
    <scope>NUCLEOTIDE SEQUENCE [LARGE SCALE GENOMIC DNA]</scope>
</reference>
<keyword evidence="8" id="KW-1185">Reference proteome</keyword>
<keyword evidence="4 6" id="KW-0472">Membrane</keyword>